<evidence type="ECO:0000256" key="1">
    <source>
        <dbReference type="RuleBase" id="RU003936"/>
    </source>
</evidence>
<dbReference type="OrthoDB" id="9802729at2"/>
<dbReference type="GO" id="GO:0006808">
    <property type="term" value="P:regulation of nitrogen utilization"/>
    <property type="evidence" value="ECO:0007669"/>
    <property type="project" value="InterPro"/>
</dbReference>
<dbReference type="GO" id="GO:0005524">
    <property type="term" value="F:ATP binding"/>
    <property type="evidence" value="ECO:0007669"/>
    <property type="project" value="TreeGrafter"/>
</dbReference>
<comment type="similarity">
    <text evidence="1">Belongs to the P(II) protein family.</text>
</comment>
<evidence type="ECO:0000313" key="2">
    <source>
        <dbReference type="EMBL" id="TCQ03741.1"/>
    </source>
</evidence>
<dbReference type="SUPFAM" id="SSF54913">
    <property type="entry name" value="GlnB-like"/>
    <property type="match status" value="1"/>
</dbReference>
<gene>
    <name evidence="2" type="ORF">EDD79_100858</name>
</gene>
<dbReference type="RefSeq" id="WP_132847951.1">
    <property type="nucleotide sequence ID" value="NZ_CP058648.1"/>
</dbReference>
<protein>
    <submittedName>
        <fullName evidence="2">Nitrogen regulatory protein P-II family</fullName>
    </submittedName>
</protein>
<sequence>MKEIMAIIRMNMVNRTKEAIAKEGYPGITCRRVFGRGKKKLEDTLTEEILQGEVEVCHILGETLSENHRLLPKRLITLMVKDADVSRIVETIIDVNQTGNFGDGKIFVLPLDEVIRIRTGELGEEAI</sequence>
<evidence type="ECO:0000313" key="3">
    <source>
        <dbReference type="Proteomes" id="UP000295504"/>
    </source>
</evidence>
<comment type="caution">
    <text evidence="2">The sequence shown here is derived from an EMBL/GenBank/DDBJ whole genome shotgun (WGS) entry which is preliminary data.</text>
</comment>
<dbReference type="Pfam" id="PF00543">
    <property type="entry name" value="P-II"/>
    <property type="match status" value="1"/>
</dbReference>
<dbReference type="GO" id="GO:0005829">
    <property type="term" value="C:cytosol"/>
    <property type="evidence" value="ECO:0007669"/>
    <property type="project" value="TreeGrafter"/>
</dbReference>
<organism evidence="2 3">
    <name type="scientific">Serpentinicella alkaliphila</name>
    <dbReference type="NCBI Taxonomy" id="1734049"/>
    <lineage>
        <taxon>Bacteria</taxon>
        <taxon>Bacillati</taxon>
        <taxon>Bacillota</taxon>
        <taxon>Clostridia</taxon>
        <taxon>Peptostreptococcales</taxon>
        <taxon>Natronincolaceae</taxon>
        <taxon>Serpentinicella</taxon>
    </lineage>
</organism>
<reference evidence="2 3" key="1">
    <citation type="submission" date="2019-03" db="EMBL/GenBank/DDBJ databases">
        <title>Genomic Encyclopedia of Type Strains, Phase IV (KMG-IV): sequencing the most valuable type-strain genomes for metagenomic binning, comparative biology and taxonomic classification.</title>
        <authorList>
            <person name="Goeker M."/>
        </authorList>
    </citation>
    <scope>NUCLEOTIDE SEQUENCE [LARGE SCALE GENOMIC DNA]</scope>
    <source>
        <strain evidence="2 3">DSM 100013</strain>
    </source>
</reference>
<dbReference type="InterPro" id="IPR015867">
    <property type="entry name" value="N-reg_PII/ATP_PRibTrfase_C"/>
</dbReference>
<dbReference type="AlphaFoldDB" id="A0A4R2TK65"/>
<dbReference type="PROSITE" id="PS00638">
    <property type="entry name" value="PII_GLNB_CTER"/>
    <property type="match status" value="1"/>
</dbReference>
<dbReference type="Gene3D" id="3.30.70.120">
    <property type="match status" value="1"/>
</dbReference>
<dbReference type="PRINTS" id="PR00340">
    <property type="entry name" value="PIIGLNB"/>
</dbReference>
<dbReference type="PANTHER" id="PTHR30115">
    <property type="entry name" value="NITROGEN REGULATORY PROTEIN P-II"/>
    <property type="match status" value="1"/>
</dbReference>
<dbReference type="EMBL" id="SLYC01000008">
    <property type="protein sequence ID" value="TCQ03741.1"/>
    <property type="molecule type" value="Genomic_DNA"/>
</dbReference>
<name>A0A4R2TK65_9FIRM</name>
<dbReference type="Proteomes" id="UP000295504">
    <property type="component" value="Unassembled WGS sequence"/>
</dbReference>
<proteinExistence type="inferred from homology"/>
<dbReference type="SMART" id="SM00938">
    <property type="entry name" value="P-II"/>
    <property type="match status" value="1"/>
</dbReference>
<dbReference type="InterPro" id="IPR017918">
    <property type="entry name" value="N-reg_PII_CS"/>
</dbReference>
<dbReference type="InterPro" id="IPR002187">
    <property type="entry name" value="N-reg_PII"/>
</dbReference>
<dbReference type="GO" id="GO:0030234">
    <property type="term" value="F:enzyme regulator activity"/>
    <property type="evidence" value="ECO:0007669"/>
    <property type="project" value="InterPro"/>
</dbReference>
<dbReference type="InterPro" id="IPR011322">
    <property type="entry name" value="N-reg_PII-like_a/b"/>
</dbReference>
<dbReference type="PANTHER" id="PTHR30115:SF11">
    <property type="entry name" value="NITROGEN REGULATORY PROTEIN P-II HOMOLOG"/>
    <property type="match status" value="1"/>
</dbReference>
<keyword evidence="3" id="KW-1185">Reference proteome</keyword>
<accession>A0A4R2TK65</accession>
<dbReference type="PROSITE" id="PS51343">
    <property type="entry name" value="PII_GLNB_DOM"/>
    <property type="match status" value="1"/>
</dbReference>